<dbReference type="EMBL" id="BARS01036525">
    <property type="protein sequence ID" value="GAG16072.1"/>
    <property type="molecule type" value="Genomic_DNA"/>
</dbReference>
<sequence length="131" mass="13260">GSNSGDATISLCSSISDVEGSISVGGLVGYNVNATISTCDSMAVVTASVESAGGLVGMNLGEISYCYSRGHVSGHSNVGGLVGTNCVGKISPSSSIYYIGDVFDSYSTVTVDGYSSPKTSEFSQASTQWSR</sequence>
<dbReference type="InterPro" id="IPR011493">
    <property type="entry name" value="GLUG"/>
</dbReference>
<feature type="domain" description="GLUG" evidence="1">
    <location>
        <begin position="20"/>
        <end position="40"/>
    </location>
</feature>
<gene>
    <name evidence="2" type="ORF">S01H1_56130</name>
</gene>
<reference evidence="2" key="1">
    <citation type="journal article" date="2014" name="Front. Microbiol.">
        <title>High frequency of phylogenetically diverse reductive dehalogenase-homologous genes in deep subseafloor sedimentary metagenomes.</title>
        <authorList>
            <person name="Kawai M."/>
            <person name="Futagami T."/>
            <person name="Toyoda A."/>
            <person name="Takaki Y."/>
            <person name="Nishi S."/>
            <person name="Hori S."/>
            <person name="Arai W."/>
            <person name="Tsubouchi T."/>
            <person name="Morono Y."/>
            <person name="Uchiyama I."/>
            <person name="Ito T."/>
            <person name="Fujiyama A."/>
            <person name="Inagaki F."/>
            <person name="Takami H."/>
        </authorList>
    </citation>
    <scope>NUCLEOTIDE SEQUENCE</scope>
    <source>
        <strain evidence="2">Expedition CK06-06</strain>
    </source>
</reference>
<dbReference type="AlphaFoldDB" id="X0VYA4"/>
<dbReference type="Gene3D" id="2.160.20.110">
    <property type="match status" value="1"/>
</dbReference>
<organism evidence="2">
    <name type="scientific">marine sediment metagenome</name>
    <dbReference type="NCBI Taxonomy" id="412755"/>
    <lineage>
        <taxon>unclassified sequences</taxon>
        <taxon>metagenomes</taxon>
        <taxon>ecological metagenomes</taxon>
    </lineage>
</organism>
<accession>X0VYA4</accession>
<name>X0VYA4_9ZZZZ</name>
<dbReference type="Pfam" id="PF07581">
    <property type="entry name" value="Glug"/>
    <property type="match status" value="1"/>
</dbReference>
<evidence type="ECO:0000313" key="2">
    <source>
        <dbReference type="EMBL" id="GAG16072.1"/>
    </source>
</evidence>
<proteinExistence type="predicted"/>
<comment type="caution">
    <text evidence="2">The sequence shown here is derived from an EMBL/GenBank/DDBJ whole genome shotgun (WGS) entry which is preliminary data.</text>
</comment>
<protein>
    <recommendedName>
        <fullName evidence="1">GLUG domain-containing protein</fullName>
    </recommendedName>
</protein>
<feature type="non-terminal residue" evidence="2">
    <location>
        <position position="1"/>
    </location>
</feature>
<evidence type="ECO:0000259" key="1">
    <source>
        <dbReference type="Pfam" id="PF07581"/>
    </source>
</evidence>